<feature type="domain" description="VWFC" evidence="5">
    <location>
        <begin position="331"/>
        <end position="389"/>
    </location>
</feature>
<feature type="repeat" description="CSPG" evidence="4">
    <location>
        <begin position="1329"/>
        <end position="1427"/>
    </location>
</feature>
<dbReference type="CDD" id="cd00064">
    <property type="entry name" value="FU"/>
    <property type="match status" value="3"/>
</dbReference>
<dbReference type="EMBL" id="JACVVK020000050">
    <property type="protein sequence ID" value="KAK7498552.1"/>
    <property type="molecule type" value="Genomic_DNA"/>
</dbReference>
<evidence type="ECO:0000256" key="3">
    <source>
        <dbReference type="ARBA" id="ARBA00023180"/>
    </source>
</evidence>
<dbReference type="InterPro" id="IPR039005">
    <property type="entry name" value="CSPG_rpt"/>
</dbReference>
<organism evidence="6 7">
    <name type="scientific">Batillaria attramentaria</name>
    <dbReference type="NCBI Taxonomy" id="370345"/>
    <lineage>
        <taxon>Eukaryota</taxon>
        <taxon>Metazoa</taxon>
        <taxon>Spiralia</taxon>
        <taxon>Lophotrochozoa</taxon>
        <taxon>Mollusca</taxon>
        <taxon>Gastropoda</taxon>
        <taxon>Caenogastropoda</taxon>
        <taxon>Sorbeoconcha</taxon>
        <taxon>Cerithioidea</taxon>
        <taxon>Batillariidae</taxon>
        <taxon>Batillaria</taxon>
    </lineage>
</organism>
<dbReference type="InterPro" id="IPR000742">
    <property type="entry name" value="EGF"/>
</dbReference>
<dbReference type="Pfam" id="PF00093">
    <property type="entry name" value="VWC"/>
    <property type="match status" value="3"/>
</dbReference>
<dbReference type="Gene3D" id="2.10.220.10">
    <property type="entry name" value="Hormone Receptor, Insulin-like Growth Factor Receptor 1, Chain A, domain 2"/>
    <property type="match status" value="2"/>
</dbReference>
<feature type="repeat" description="CSPG" evidence="4">
    <location>
        <begin position="1572"/>
        <end position="1672"/>
    </location>
</feature>
<proteinExistence type="predicted"/>
<dbReference type="PROSITE" id="PS01208">
    <property type="entry name" value="VWFC_1"/>
    <property type="match status" value="2"/>
</dbReference>
<keyword evidence="7" id="KW-1185">Reference proteome</keyword>
<dbReference type="PROSITE" id="PS51854">
    <property type="entry name" value="CSPG"/>
    <property type="match status" value="7"/>
</dbReference>
<comment type="caution">
    <text evidence="6">The sequence shown here is derived from an EMBL/GenBank/DDBJ whole genome shotgun (WGS) entry which is preliminary data.</text>
</comment>
<gene>
    <name evidence="6" type="ORF">BaRGS_00010212</name>
</gene>
<dbReference type="SMART" id="SM00215">
    <property type="entry name" value="VWC_out"/>
    <property type="match status" value="2"/>
</dbReference>
<dbReference type="InterPro" id="IPR051561">
    <property type="entry name" value="FRAS1_ECM"/>
</dbReference>
<evidence type="ECO:0000256" key="4">
    <source>
        <dbReference type="PROSITE-ProRule" id="PRU01201"/>
    </source>
</evidence>
<accession>A0ABD0LHN4</accession>
<dbReference type="Gene3D" id="6.20.200.20">
    <property type="match status" value="1"/>
</dbReference>
<evidence type="ECO:0000256" key="2">
    <source>
        <dbReference type="ARBA" id="ARBA00022737"/>
    </source>
</evidence>
<name>A0ABD0LHN4_9CAEN</name>
<evidence type="ECO:0000313" key="6">
    <source>
        <dbReference type="EMBL" id="KAK7498552.1"/>
    </source>
</evidence>
<evidence type="ECO:0000259" key="5">
    <source>
        <dbReference type="PROSITE" id="PS50184"/>
    </source>
</evidence>
<dbReference type="InterPro" id="IPR006212">
    <property type="entry name" value="Furin_repeat"/>
</dbReference>
<dbReference type="PANTHER" id="PTHR45739:SF1">
    <property type="entry name" value="EXTRACELLULAR MATRIX ORGANIZING PROTEIN FRAS1"/>
    <property type="match status" value="1"/>
</dbReference>
<feature type="repeat" description="CSPG" evidence="4">
    <location>
        <begin position="944"/>
        <end position="1056"/>
    </location>
</feature>
<sequence>MVAIYGACCHLVRVGVLVVITCYLLVTPVTGDCFYEGQHYANHSVWQPSPCTLCTCDDPVPVCETIQCVDPKCDYARGQQLQLPDKGCCPVCADVRRPCQFKGQPVPYDANLVRCNKVYLDSAALAAYQQDVPASMMKDSDGLTGLSGHHYPASCVSVAMAITNVYLGSVRKSLVHRWEELMPPAAGECCPTCRSKQCIDLGVIHKDGELWRRDSCTTCVCRHGSMHCRRLDCGADVASCQQGEVPVLEAGHCCPKCVSSAGVCDLEKPIRYHGDIWNISDCEFCMCHKGKVQCRTLACQSAQCGLASADCVGEMLVHSMGKCCPECVRPPVCQHDGQVFEEGATWDADPCTVCTCRRSTPTCYHKTCPVCPRGSAPVLQPGHCCGHCQKVECSPACSACLATDPDHCLECRESGRLLQSGRCLDQCADGFYPIANNTCQACHSSCKTCIDGTQYHCSSCPPTALLKEGQCVDQCGPGFYLTNRQCQSHVQALASLSVFHAPSLVSCCQTGGVWTVVGPEITSRMGNVKCAPPPVGPVSLMAHNVHLATATPSCTKGNVWLPVPGDTMAPKIHSVRHVTLVVQRVMVAFHPNAPLVQTRHLWLAVAVFLRAPLDNCSTGCAECSPDDDARIKAAVCTRCDDLMQVAVGAECGDSCPVGMYERDGICYDCDEKCEQCQGPGQCQKCFMPFLLAAGHCVLSCGQRSYTAEGNTCQQNVYPPEATVTGQLLVPERDASTVSPHLLQVSDDDTPADRLTVHLDKLPSNGHLLRVSRGREVTLGHDDTFTVMELKEGRIRFVHRGGSEGKDEIAFRVSDGEMTTDTLYLPVRILPPEPLSLAVNKPFTATKATRTTLSLDTLDLRSVVQGGDVIIHVVDGPKHGHFLNQFTGEEVDSFTLSELHMEEIVYFHHGNSSSSADMAVLLASDQFQQITIILSIKLRLKNSMTPVIVANNGGQVLAGRQLQITKDLLEVKPVDSSSSDVIYTLVPTVNNPKKGEVMMIVPTPAGGPGRGWEDMGEGSMGAKMFRFLQRDIDEGRIYYKHQGAPVSEDDMFMFEVADMASPANILQNQSFHIQVIPELQEDSSSEFALPTLAPGVRLGMTVLENQVVPITSANLAYRDLDTRDRDLVYRLTSLLGDDEGTIEHIDFPLKPVLQFTQADINNNRIIYRPPDQEIGLREKEVSFTFVLTDGGVERQLPEQKFTIRVLPVNNMPPRFLVPNPEVTVAEGGTVPLIAEILEVVDSDTVAENLQVTVVEEPTMGQFERVEKQSVVVLRTGDTFPYTQLSSSTFQYSHSGAEGPLKDSIKLSVSDSAYQTGTTIRITVLKVDKSAPILLPSSSCQINVTEGGTVWIEREHLAFQDSDDGDEDVTIIMSGDTAHGHLLVGSSGGHLSPGDRFTQDDINSGRVRYFADSEIGSKAVTELLYFNVSDASRNLLPSQVLSVLITPVDNQAPIVTVGPDLQVEEGKEVQITADMISIMDVDTPISDLKVLVTTAPSFGELQNRKPAHGSEKPGTEPVSEFTVKELMEGHIHYIQSDHEKKEPAWDAFLFTVTDGVNDSPVHRFNFSVVLVNDEHPHIVTEQLFVKEGQAVTLTNASMYVVDLDTDPEDLMLSLRVPPASGTLKRKDFFMDSVMNAKSLKQNASFTYEDVLNELIVYEHNDDETTSDMFVLHVTDGYFDDTKQLNIIIGSSTSITPADLRATDMDSEDSEILYTMKKNPTAGRLQRRDKAGLTYTLTVEGPHSTFTQNDIDT</sequence>
<feature type="non-terminal residue" evidence="6">
    <location>
        <position position="1750"/>
    </location>
</feature>
<dbReference type="SUPFAM" id="SSF57184">
    <property type="entry name" value="Growth factor receptor domain"/>
    <property type="match status" value="2"/>
</dbReference>
<keyword evidence="1" id="KW-0732">Signal</keyword>
<evidence type="ECO:0000256" key="1">
    <source>
        <dbReference type="ARBA" id="ARBA00022729"/>
    </source>
</evidence>
<dbReference type="SUPFAM" id="SSF57603">
    <property type="entry name" value="FnI-like domain"/>
    <property type="match status" value="4"/>
</dbReference>
<evidence type="ECO:0000313" key="7">
    <source>
        <dbReference type="Proteomes" id="UP001519460"/>
    </source>
</evidence>
<feature type="repeat" description="CSPG" evidence="4">
    <location>
        <begin position="1090"/>
        <end position="1187"/>
    </location>
</feature>
<protein>
    <recommendedName>
        <fullName evidence="5">VWFC domain-containing protein</fullName>
    </recommendedName>
</protein>
<keyword evidence="3" id="KW-0325">Glycoprotein</keyword>
<dbReference type="SMART" id="SM00181">
    <property type="entry name" value="EGF"/>
    <property type="match status" value="4"/>
</dbReference>
<dbReference type="SMART" id="SM00261">
    <property type="entry name" value="FU"/>
    <property type="match status" value="4"/>
</dbReference>
<dbReference type="Pfam" id="PF16184">
    <property type="entry name" value="Cadherin_3"/>
    <property type="match status" value="8"/>
</dbReference>
<dbReference type="Proteomes" id="UP001519460">
    <property type="component" value="Unassembled WGS sequence"/>
</dbReference>
<dbReference type="Gene3D" id="2.10.70.10">
    <property type="entry name" value="Complement Module, domain 1"/>
    <property type="match status" value="2"/>
</dbReference>
<keyword evidence="2" id="KW-0677">Repeat</keyword>
<feature type="repeat" description="CSPG" evidence="4">
    <location>
        <begin position="1212"/>
        <end position="1308"/>
    </location>
</feature>
<dbReference type="PANTHER" id="PTHR45739">
    <property type="entry name" value="MATRIX PROTEIN, PUTATIVE-RELATED"/>
    <property type="match status" value="1"/>
</dbReference>
<feature type="repeat" description="CSPG" evidence="4">
    <location>
        <begin position="718"/>
        <end position="813"/>
    </location>
</feature>
<dbReference type="SMART" id="SM00214">
    <property type="entry name" value="VWC"/>
    <property type="match status" value="4"/>
</dbReference>
<feature type="domain" description="VWFC" evidence="5">
    <location>
        <begin position="262"/>
        <end position="328"/>
    </location>
</feature>
<dbReference type="InterPro" id="IPR001007">
    <property type="entry name" value="VWF_dom"/>
</dbReference>
<feature type="domain" description="VWFC" evidence="5">
    <location>
        <begin position="196"/>
        <end position="258"/>
    </location>
</feature>
<dbReference type="InterPro" id="IPR009030">
    <property type="entry name" value="Growth_fac_rcpt_cys_sf"/>
</dbReference>
<reference evidence="6 7" key="1">
    <citation type="journal article" date="2023" name="Sci. Data">
        <title>Genome assembly of the Korean intertidal mud-creeper Batillaria attramentaria.</title>
        <authorList>
            <person name="Patra A.K."/>
            <person name="Ho P.T."/>
            <person name="Jun S."/>
            <person name="Lee S.J."/>
            <person name="Kim Y."/>
            <person name="Won Y.J."/>
        </authorList>
    </citation>
    <scope>NUCLEOTIDE SEQUENCE [LARGE SCALE GENOMIC DNA]</scope>
    <source>
        <strain evidence="6">Wonlab-2016</strain>
    </source>
</reference>
<feature type="repeat" description="CSPG" evidence="4">
    <location>
        <begin position="1450"/>
        <end position="1551"/>
    </location>
</feature>
<dbReference type="PROSITE" id="PS50184">
    <property type="entry name" value="VWFC_2"/>
    <property type="match status" value="4"/>
</dbReference>
<feature type="domain" description="VWFC" evidence="5">
    <location>
        <begin position="31"/>
        <end position="93"/>
    </location>
</feature>